<organism evidence="7 8">
    <name type="scientific">Lapillicoccus jejuensis</name>
    <dbReference type="NCBI Taxonomy" id="402171"/>
    <lineage>
        <taxon>Bacteria</taxon>
        <taxon>Bacillati</taxon>
        <taxon>Actinomycetota</taxon>
        <taxon>Actinomycetes</taxon>
        <taxon>Micrococcales</taxon>
        <taxon>Intrasporangiaceae</taxon>
        <taxon>Lapillicoccus</taxon>
    </lineage>
</organism>
<sequence>MSRRRGAALAVALVLTTGLAACSPGDGGSTAVPPADALGKAGGLTRISFWHEMNGTNAKVLTQLVNQFNAEHRGSIEVDPTYIGTYDDAITKYKASVMSNSTPNVVQIYDIGTRFMVDAGQTVPVQGFVDRDRYDVSDLQPNITGYYTVGGKLASMPFNTSMPVLYYNKTMFEKAGLDPNRPPTTLEEMTAAAQKLSARNGGPAKYGFGAAIYGWFLEQLLATAGDTYCDQGNGRDGLASKAEFDQPDAVTVMTWWQELVQQGLAANTGRDTKAAQNAFTSQQVAMNLESTGTLSAYSKAAKSGGFDLGVAFYPKIRAGQGGPAIGGASLWVDGPGHDDAEKEASWQFVKYLASSTIQAQWHTGTGYFPISKGALQEPVDVAYRQKNPLFDVAVKQLEQTPLSVASRGCALGVMPQSRKASEDAIEEVLNGSDPKTALSGSVGVIQKAIDRYNRSARL</sequence>
<dbReference type="CDD" id="cd14748">
    <property type="entry name" value="PBP2_UgpB"/>
    <property type="match status" value="1"/>
</dbReference>
<reference evidence="7 8" key="1">
    <citation type="submission" date="2019-06" db="EMBL/GenBank/DDBJ databases">
        <title>Sequencing the genomes of 1000 actinobacteria strains.</title>
        <authorList>
            <person name="Klenk H.-P."/>
        </authorList>
    </citation>
    <scope>NUCLEOTIDE SEQUENCE [LARGE SCALE GENOMIC DNA]</scope>
    <source>
        <strain evidence="7 8">DSM 18607</strain>
    </source>
</reference>
<dbReference type="InterPro" id="IPR006059">
    <property type="entry name" value="SBP"/>
</dbReference>
<dbReference type="GO" id="GO:0030313">
    <property type="term" value="C:cell envelope"/>
    <property type="evidence" value="ECO:0007669"/>
    <property type="project" value="UniProtKB-SubCell"/>
</dbReference>
<accession>A0A542E4H7</accession>
<dbReference type="Proteomes" id="UP000317893">
    <property type="component" value="Unassembled WGS sequence"/>
</dbReference>
<dbReference type="InterPro" id="IPR050490">
    <property type="entry name" value="Bact_solute-bd_prot1"/>
</dbReference>
<comment type="similarity">
    <text evidence="2">Belongs to the bacterial solute-binding protein 1 family.</text>
</comment>
<keyword evidence="4 6" id="KW-0732">Signal</keyword>
<proteinExistence type="inferred from homology"/>
<name>A0A542E4H7_9MICO</name>
<dbReference type="Pfam" id="PF13416">
    <property type="entry name" value="SBP_bac_8"/>
    <property type="match status" value="1"/>
</dbReference>
<comment type="caution">
    <text evidence="7">The sequence shown here is derived from an EMBL/GenBank/DDBJ whole genome shotgun (WGS) entry which is preliminary data.</text>
</comment>
<keyword evidence="8" id="KW-1185">Reference proteome</keyword>
<comment type="subcellular location">
    <subcellularLocation>
        <location evidence="1">Cell envelope</location>
    </subcellularLocation>
</comment>
<gene>
    <name evidence="7" type="ORF">FB458_3340</name>
</gene>
<dbReference type="InterPro" id="IPR006061">
    <property type="entry name" value="SBP_1_CS"/>
</dbReference>
<dbReference type="PANTHER" id="PTHR43649:SF31">
    <property type="entry name" value="SN-GLYCEROL-3-PHOSPHATE-BINDING PERIPLASMIC PROTEIN UGPB"/>
    <property type="match status" value="1"/>
</dbReference>
<evidence type="ECO:0000256" key="4">
    <source>
        <dbReference type="ARBA" id="ARBA00022729"/>
    </source>
</evidence>
<dbReference type="AlphaFoldDB" id="A0A542E4H7"/>
<dbReference type="Gene3D" id="3.40.190.10">
    <property type="entry name" value="Periplasmic binding protein-like II"/>
    <property type="match status" value="2"/>
</dbReference>
<dbReference type="PROSITE" id="PS51257">
    <property type="entry name" value="PROKAR_LIPOPROTEIN"/>
    <property type="match status" value="1"/>
</dbReference>
<dbReference type="RefSeq" id="WP_246061293.1">
    <property type="nucleotide sequence ID" value="NZ_BAAAPR010000022.1"/>
</dbReference>
<feature type="chain" id="PRO_5022008387" evidence="6">
    <location>
        <begin position="21"/>
        <end position="458"/>
    </location>
</feature>
<evidence type="ECO:0000256" key="1">
    <source>
        <dbReference type="ARBA" id="ARBA00004196"/>
    </source>
</evidence>
<dbReference type="GO" id="GO:0055085">
    <property type="term" value="P:transmembrane transport"/>
    <property type="evidence" value="ECO:0007669"/>
    <property type="project" value="InterPro"/>
</dbReference>
<keyword evidence="3" id="KW-0813">Transport</keyword>
<evidence type="ECO:0000256" key="3">
    <source>
        <dbReference type="ARBA" id="ARBA00022448"/>
    </source>
</evidence>
<evidence type="ECO:0000256" key="6">
    <source>
        <dbReference type="SAM" id="SignalP"/>
    </source>
</evidence>
<dbReference type="EMBL" id="VFMN01000001">
    <property type="protein sequence ID" value="TQJ10221.1"/>
    <property type="molecule type" value="Genomic_DNA"/>
</dbReference>
<evidence type="ECO:0000256" key="5">
    <source>
        <dbReference type="ARBA" id="ARBA00022764"/>
    </source>
</evidence>
<dbReference type="PROSITE" id="PS01037">
    <property type="entry name" value="SBP_BACTERIAL_1"/>
    <property type="match status" value="1"/>
</dbReference>
<dbReference type="PANTHER" id="PTHR43649">
    <property type="entry name" value="ARABINOSE-BINDING PROTEIN-RELATED"/>
    <property type="match status" value="1"/>
</dbReference>
<keyword evidence="5" id="KW-0574">Periplasm</keyword>
<evidence type="ECO:0000313" key="7">
    <source>
        <dbReference type="EMBL" id="TQJ10221.1"/>
    </source>
</evidence>
<dbReference type="SUPFAM" id="SSF53850">
    <property type="entry name" value="Periplasmic binding protein-like II"/>
    <property type="match status" value="1"/>
</dbReference>
<evidence type="ECO:0000256" key="2">
    <source>
        <dbReference type="ARBA" id="ARBA00008520"/>
    </source>
</evidence>
<evidence type="ECO:0000313" key="8">
    <source>
        <dbReference type="Proteomes" id="UP000317893"/>
    </source>
</evidence>
<protein>
    <submittedName>
        <fullName evidence="7">Carbohydrate ABC transporter substrate-binding protein (CUT1 family)</fullName>
    </submittedName>
</protein>
<feature type="signal peptide" evidence="6">
    <location>
        <begin position="1"/>
        <end position="20"/>
    </location>
</feature>